<comment type="caution">
    <text evidence="2">The sequence shown here is derived from an EMBL/GenBank/DDBJ whole genome shotgun (WGS) entry which is preliminary data.</text>
</comment>
<gene>
    <name evidence="2" type="ORF">EB796_019146</name>
</gene>
<keyword evidence="3" id="KW-1185">Reference proteome</keyword>
<sequence>MASSRITLQGEANLIRNRGTMGSIFNMEDNVSNGYLSARPCSRLTTQSHDNQVKSTKGTMEKFLKVDNNVHQGFDSTPCARVTNQSEPNYIKGQGTMAKWLNVEENVSSGYESARPAPRACPSETSQAMKEKSKGVMSEYIGTDSEYRSLAIEKKIHPRGVPSTALANSEPHKGKRMEMILHSAEKMPDSPKRCGRTIKPETEHIAARHQGKPVANLITNYGCLGMSERAPRVTVWGEDNMALDRGGRMKQLIDEQQRPRTVRPASGALPGQPSTYSITGDQIYGTRVDNYNRRNGTQWDQSWKA</sequence>
<evidence type="ECO:0000256" key="1">
    <source>
        <dbReference type="SAM" id="MobiDB-lite"/>
    </source>
</evidence>
<dbReference type="OrthoDB" id="6110468at2759"/>
<evidence type="ECO:0000313" key="3">
    <source>
        <dbReference type="Proteomes" id="UP000593567"/>
    </source>
</evidence>
<organism evidence="2 3">
    <name type="scientific">Bugula neritina</name>
    <name type="common">Brown bryozoan</name>
    <name type="synonym">Sertularia neritina</name>
    <dbReference type="NCBI Taxonomy" id="10212"/>
    <lineage>
        <taxon>Eukaryota</taxon>
        <taxon>Metazoa</taxon>
        <taxon>Spiralia</taxon>
        <taxon>Lophotrochozoa</taxon>
        <taxon>Bryozoa</taxon>
        <taxon>Gymnolaemata</taxon>
        <taxon>Cheilostomatida</taxon>
        <taxon>Flustrina</taxon>
        <taxon>Buguloidea</taxon>
        <taxon>Bugulidae</taxon>
        <taxon>Bugula</taxon>
    </lineage>
</organism>
<proteinExistence type="predicted"/>
<reference evidence="2" key="1">
    <citation type="submission" date="2020-06" db="EMBL/GenBank/DDBJ databases">
        <title>Draft genome of Bugula neritina, a colonial animal packing powerful symbionts and potential medicines.</title>
        <authorList>
            <person name="Rayko M."/>
        </authorList>
    </citation>
    <scope>NUCLEOTIDE SEQUENCE [LARGE SCALE GENOMIC DNA]</scope>
    <source>
        <strain evidence="2">Kwan_BN1</strain>
    </source>
</reference>
<dbReference type="EMBL" id="VXIV02002839">
    <property type="protein sequence ID" value="KAF6022540.1"/>
    <property type="molecule type" value="Genomic_DNA"/>
</dbReference>
<feature type="region of interest" description="Disordered" evidence="1">
    <location>
        <begin position="256"/>
        <end position="281"/>
    </location>
</feature>
<dbReference type="Proteomes" id="UP000593567">
    <property type="component" value="Unassembled WGS sequence"/>
</dbReference>
<feature type="region of interest" description="Disordered" evidence="1">
    <location>
        <begin position="111"/>
        <end position="137"/>
    </location>
</feature>
<evidence type="ECO:0000313" key="2">
    <source>
        <dbReference type="EMBL" id="KAF6022540.1"/>
    </source>
</evidence>
<name>A0A7J7J8H8_BUGNE</name>
<dbReference type="AlphaFoldDB" id="A0A7J7J8H8"/>
<accession>A0A7J7J8H8</accession>
<protein>
    <submittedName>
        <fullName evidence="2">Uncharacterized protein</fullName>
    </submittedName>
</protein>